<evidence type="ECO:0000313" key="1">
    <source>
        <dbReference type="EMBL" id="RMX36813.1"/>
    </source>
</evidence>
<name>A0A3M6T694_POCDA</name>
<reference evidence="1 2" key="1">
    <citation type="journal article" date="2018" name="Sci. Rep.">
        <title>Comparative analysis of the Pocillopora damicornis genome highlights role of immune system in coral evolution.</title>
        <authorList>
            <person name="Cunning R."/>
            <person name="Bay R.A."/>
            <person name="Gillette P."/>
            <person name="Baker A.C."/>
            <person name="Traylor-Knowles N."/>
        </authorList>
    </citation>
    <scope>NUCLEOTIDE SEQUENCE [LARGE SCALE GENOMIC DNA]</scope>
    <source>
        <strain evidence="1">RSMAS</strain>
        <tissue evidence="1">Whole animal</tissue>
    </source>
</reference>
<dbReference type="EMBL" id="RCHS01004216">
    <property type="protein sequence ID" value="RMX36813.1"/>
    <property type="molecule type" value="Genomic_DNA"/>
</dbReference>
<accession>A0A3M6T694</accession>
<gene>
    <name evidence="1" type="ORF">pdam_00009010</name>
</gene>
<keyword evidence="2" id="KW-1185">Reference proteome</keyword>
<evidence type="ECO:0000313" key="2">
    <source>
        <dbReference type="Proteomes" id="UP000275408"/>
    </source>
</evidence>
<dbReference type="Proteomes" id="UP000275408">
    <property type="component" value="Unassembled WGS sequence"/>
</dbReference>
<dbReference type="AlphaFoldDB" id="A0A3M6T694"/>
<sequence>MVKNSDKAKCFVLLTKFTPRKCSNEETFAKLVQIASYRKQLEGLYRTQSTRHKNQAALNVLFQILQVQEVGSTEEYSIDGSVFKVHVLEDTEF</sequence>
<protein>
    <submittedName>
        <fullName evidence="1">Uncharacterized protein</fullName>
    </submittedName>
</protein>
<organism evidence="1 2">
    <name type="scientific">Pocillopora damicornis</name>
    <name type="common">Cauliflower coral</name>
    <name type="synonym">Millepora damicornis</name>
    <dbReference type="NCBI Taxonomy" id="46731"/>
    <lineage>
        <taxon>Eukaryota</taxon>
        <taxon>Metazoa</taxon>
        <taxon>Cnidaria</taxon>
        <taxon>Anthozoa</taxon>
        <taxon>Hexacorallia</taxon>
        <taxon>Scleractinia</taxon>
        <taxon>Astrocoeniina</taxon>
        <taxon>Pocilloporidae</taxon>
        <taxon>Pocillopora</taxon>
    </lineage>
</organism>
<comment type="caution">
    <text evidence="1">The sequence shown here is derived from an EMBL/GenBank/DDBJ whole genome shotgun (WGS) entry which is preliminary data.</text>
</comment>
<proteinExistence type="predicted"/>